<evidence type="ECO:0000256" key="6">
    <source>
        <dbReference type="ARBA" id="ARBA00048447"/>
    </source>
</evidence>
<feature type="domain" description="Nucleoside phosphorylase" evidence="7">
    <location>
        <begin position="25"/>
        <end position="209"/>
    </location>
</feature>
<evidence type="ECO:0000313" key="9">
    <source>
        <dbReference type="Proteomes" id="UP001451571"/>
    </source>
</evidence>
<evidence type="ECO:0000256" key="4">
    <source>
        <dbReference type="ARBA" id="ARBA00022676"/>
    </source>
</evidence>
<evidence type="ECO:0000256" key="5">
    <source>
        <dbReference type="ARBA" id="ARBA00022679"/>
    </source>
</evidence>
<dbReference type="Proteomes" id="UP001451571">
    <property type="component" value="Chromosome"/>
</dbReference>
<keyword evidence="9" id="KW-1185">Reference proteome</keyword>
<name>A0ABZ3EVB8_9FIRM</name>
<evidence type="ECO:0000256" key="3">
    <source>
        <dbReference type="ARBA" id="ARBA00021980"/>
    </source>
</evidence>
<dbReference type="PROSITE" id="PS01232">
    <property type="entry name" value="PNP_UDP_1"/>
    <property type="match status" value="1"/>
</dbReference>
<dbReference type="InterPro" id="IPR000845">
    <property type="entry name" value="Nucleoside_phosphorylase_d"/>
</dbReference>
<evidence type="ECO:0000256" key="2">
    <source>
        <dbReference type="ARBA" id="ARBA00011888"/>
    </source>
</evidence>
<accession>A0ABZ3EVB8</accession>
<dbReference type="InterPro" id="IPR018016">
    <property type="entry name" value="Nucleoside_phosphorylase_CS"/>
</dbReference>
<evidence type="ECO:0000256" key="1">
    <source>
        <dbReference type="ARBA" id="ARBA00010456"/>
    </source>
</evidence>
<keyword evidence="5" id="KW-0808">Transferase</keyword>
<organism evidence="8 9">
    <name type="scientific">Kineothrix sedimenti</name>
    <dbReference type="NCBI Taxonomy" id="3123317"/>
    <lineage>
        <taxon>Bacteria</taxon>
        <taxon>Bacillati</taxon>
        <taxon>Bacillota</taxon>
        <taxon>Clostridia</taxon>
        <taxon>Lachnospirales</taxon>
        <taxon>Lachnospiraceae</taxon>
        <taxon>Kineothrix</taxon>
    </lineage>
</organism>
<protein>
    <recommendedName>
        <fullName evidence="3">Uridine phosphorylase</fullName>
        <ecNumber evidence="2">2.4.2.3</ecNumber>
    </recommendedName>
</protein>
<comment type="catalytic activity">
    <reaction evidence="6">
        <text>uridine + phosphate = alpha-D-ribose 1-phosphate + uracil</text>
        <dbReference type="Rhea" id="RHEA:24388"/>
        <dbReference type="ChEBI" id="CHEBI:16704"/>
        <dbReference type="ChEBI" id="CHEBI:17568"/>
        <dbReference type="ChEBI" id="CHEBI:43474"/>
        <dbReference type="ChEBI" id="CHEBI:57720"/>
        <dbReference type="EC" id="2.4.2.3"/>
    </reaction>
</comment>
<comment type="similarity">
    <text evidence="1">Belongs to the PNP/UDP phosphorylase family.</text>
</comment>
<proteinExistence type="inferred from homology"/>
<evidence type="ECO:0000313" key="8">
    <source>
        <dbReference type="EMBL" id="XAH73430.1"/>
    </source>
</evidence>
<dbReference type="InterPro" id="IPR035994">
    <property type="entry name" value="Nucleoside_phosphorylase_sf"/>
</dbReference>
<dbReference type="PANTHER" id="PTHR43691:SF11">
    <property type="entry name" value="FI09636P-RELATED"/>
    <property type="match status" value="1"/>
</dbReference>
<dbReference type="SUPFAM" id="SSF53167">
    <property type="entry name" value="Purine and uridine phosphorylases"/>
    <property type="match status" value="1"/>
</dbReference>
<dbReference type="EC" id="2.4.2.3" evidence="2"/>
<keyword evidence="4" id="KW-0328">Glycosyltransferase</keyword>
<evidence type="ECO:0000259" key="7">
    <source>
        <dbReference type="Pfam" id="PF01048"/>
    </source>
</evidence>
<reference evidence="8 9" key="1">
    <citation type="submission" date="2024-02" db="EMBL/GenBank/DDBJ databases">
        <title>Bacterial strain from lacustrine sediment.</title>
        <authorList>
            <person name="Petit C."/>
            <person name="Fadhlaoui K."/>
        </authorList>
    </citation>
    <scope>NUCLEOTIDE SEQUENCE [LARGE SCALE GENOMIC DNA]</scope>
    <source>
        <strain evidence="8 9">IPX-CK</strain>
    </source>
</reference>
<dbReference type="EMBL" id="CP146256">
    <property type="protein sequence ID" value="XAH73430.1"/>
    <property type="molecule type" value="Genomic_DNA"/>
</dbReference>
<dbReference type="Gene3D" id="3.40.50.1580">
    <property type="entry name" value="Nucleoside phosphorylase domain"/>
    <property type="match status" value="1"/>
</dbReference>
<sequence>MDNEYKSLMEERQAHIRLSVQDGAKYAILPGDPGRIDHIKKFLSDAKELQYNREMRSASGYYKGIKVLAVSTGMGGASTGIAVEELHNIGVEYMIRIGSCGALDSSLHLGELVLVNGAVRDDGASKAYIEPIYPAIPDTRLLMATIRAAEEKGFPFHIGKARSHDSFYTDREDAIDAYWSAKGILGADMETAALFTIGALRGVKCASILNTVVEFEADLKQNINDYVDGESIVKQGEENEIIAALEAFVIQNNTNN</sequence>
<dbReference type="Pfam" id="PF01048">
    <property type="entry name" value="PNP_UDP_1"/>
    <property type="match status" value="1"/>
</dbReference>
<dbReference type="CDD" id="cd17767">
    <property type="entry name" value="UP_EcUdp-like"/>
    <property type="match status" value="1"/>
</dbReference>
<gene>
    <name evidence="8" type="ORF">V6984_18300</name>
</gene>
<dbReference type="PANTHER" id="PTHR43691">
    <property type="entry name" value="URIDINE PHOSPHORYLASE"/>
    <property type="match status" value="1"/>
</dbReference>